<feature type="transmembrane region" description="Helical" evidence="1">
    <location>
        <begin position="30"/>
        <end position="52"/>
    </location>
</feature>
<gene>
    <name evidence="2" type="ORF">EV674_13911</name>
</gene>
<comment type="caution">
    <text evidence="2">The sequence shown here is derived from an EMBL/GenBank/DDBJ whole genome shotgun (WGS) entry which is preliminary data.</text>
</comment>
<keyword evidence="3" id="KW-1185">Reference proteome</keyword>
<keyword evidence="1" id="KW-0472">Membrane</keyword>
<organism evidence="2 3">
    <name type="scientific">Simplicispira metamorpha</name>
    <dbReference type="NCBI Taxonomy" id="80881"/>
    <lineage>
        <taxon>Bacteria</taxon>
        <taxon>Pseudomonadati</taxon>
        <taxon>Pseudomonadota</taxon>
        <taxon>Betaproteobacteria</taxon>
        <taxon>Burkholderiales</taxon>
        <taxon>Comamonadaceae</taxon>
        <taxon>Simplicispira</taxon>
    </lineage>
</organism>
<evidence type="ECO:0000256" key="1">
    <source>
        <dbReference type="SAM" id="Phobius"/>
    </source>
</evidence>
<dbReference type="RefSeq" id="WP_119014609.1">
    <property type="nucleotide sequence ID" value="NZ_QXNC01000043.1"/>
</dbReference>
<reference evidence="2 3" key="1">
    <citation type="submission" date="2019-03" db="EMBL/GenBank/DDBJ databases">
        <title>Genomic Encyclopedia of Type Strains, Phase IV (KMG-IV): sequencing the most valuable type-strain genomes for metagenomic binning, comparative biology and taxonomic classification.</title>
        <authorList>
            <person name="Goeker M."/>
        </authorList>
    </citation>
    <scope>NUCLEOTIDE SEQUENCE [LARGE SCALE GENOMIC DNA]</scope>
    <source>
        <strain evidence="2 3">DSM 1837</strain>
    </source>
</reference>
<feature type="transmembrane region" description="Helical" evidence="1">
    <location>
        <begin position="64"/>
        <end position="86"/>
    </location>
</feature>
<name>A0A4R2MYS4_9BURK</name>
<protein>
    <submittedName>
        <fullName evidence="2">Putative membrane protein</fullName>
    </submittedName>
</protein>
<dbReference type="OrthoDB" id="5297929at2"/>
<accession>A0A4R2MYS4</accession>
<sequence length="214" mass="22965">MTPTDEAFLDASVLACALAVALWLRPWRLLRGGALLTPLLATLVVLPWVWALPQLHTMPLQLQFSGACMVLLMLGWPLAVPTLLLVAVEAGVLGGAPSLESMAAQALWQGVLPATLALGLGALLRRFTGEHLFVYVLGRAFLGTAVCAFATGALAQWSGQLLPGVDEGLSMVARWLMAWGDAFMTGMLAAIFVAFKPQWLATWSDQLYLRKPPT</sequence>
<feature type="transmembrane region" description="Helical" evidence="1">
    <location>
        <begin position="132"/>
        <end position="155"/>
    </location>
</feature>
<evidence type="ECO:0000313" key="3">
    <source>
        <dbReference type="Proteomes" id="UP000295182"/>
    </source>
</evidence>
<evidence type="ECO:0000313" key="2">
    <source>
        <dbReference type="EMBL" id="TCP12176.1"/>
    </source>
</evidence>
<proteinExistence type="predicted"/>
<feature type="transmembrane region" description="Helical" evidence="1">
    <location>
        <begin position="7"/>
        <end position="24"/>
    </location>
</feature>
<keyword evidence="1" id="KW-1133">Transmembrane helix</keyword>
<keyword evidence="1" id="KW-0812">Transmembrane</keyword>
<dbReference type="EMBL" id="SLXH01000039">
    <property type="protein sequence ID" value="TCP12176.1"/>
    <property type="molecule type" value="Genomic_DNA"/>
</dbReference>
<dbReference type="Proteomes" id="UP000295182">
    <property type="component" value="Unassembled WGS sequence"/>
</dbReference>
<feature type="transmembrane region" description="Helical" evidence="1">
    <location>
        <begin position="106"/>
        <end position="125"/>
    </location>
</feature>
<feature type="transmembrane region" description="Helical" evidence="1">
    <location>
        <begin position="175"/>
        <end position="195"/>
    </location>
</feature>
<dbReference type="AlphaFoldDB" id="A0A4R2MYS4"/>